<feature type="transmembrane region" description="Helical" evidence="1">
    <location>
        <begin position="88"/>
        <end position="109"/>
    </location>
</feature>
<feature type="transmembrane region" description="Helical" evidence="1">
    <location>
        <begin position="673"/>
        <end position="690"/>
    </location>
</feature>
<name>A0A0V0QUE3_PSEPJ</name>
<feature type="transmembrane region" description="Helical" evidence="1">
    <location>
        <begin position="256"/>
        <end position="279"/>
    </location>
</feature>
<comment type="caution">
    <text evidence="2">The sequence shown here is derived from an EMBL/GenBank/DDBJ whole genome shotgun (WGS) entry which is preliminary data.</text>
</comment>
<feature type="transmembrane region" description="Helical" evidence="1">
    <location>
        <begin position="54"/>
        <end position="76"/>
    </location>
</feature>
<feature type="transmembrane region" description="Helical" evidence="1">
    <location>
        <begin position="540"/>
        <end position="562"/>
    </location>
</feature>
<feature type="transmembrane region" description="Helical" evidence="1">
    <location>
        <begin position="764"/>
        <end position="783"/>
    </location>
</feature>
<feature type="transmembrane region" description="Helical" evidence="1">
    <location>
        <begin position="888"/>
        <end position="910"/>
    </location>
</feature>
<keyword evidence="1" id="KW-0472">Membrane</keyword>
<evidence type="ECO:0000313" key="2">
    <source>
        <dbReference type="EMBL" id="KRX05642.1"/>
    </source>
</evidence>
<proteinExistence type="predicted"/>
<feature type="transmembrane region" description="Helical" evidence="1">
    <location>
        <begin position="412"/>
        <end position="434"/>
    </location>
</feature>
<gene>
    <name evidence="2" type="ORF">PPERSA_09782</name>
</gene>
<dbReference type="AlphaFoldDB" id="A0A0V0QUE3"/>
<feature type="transmembrane region" description="Helical" evidence="1">
    <location>
        <begin position="731"/>
        <end position="752"/>
    </location>
</feature>
<keyword evidence="1" id="KW-0812">Transmembrane</keyword>
<evidence type="ECO:0000256" key="1">
    <source>
        <dbReference type="SAM" id="Phobius"/>
    </source>
</evidence>
<protein>
    <recommendedName>
        <fullName evidence="4">Transmembrane protein</fullName>
    </recommendedName>
</protein>
<feature type="transmembrane region" description="Helical" evidence="1">
    <location>
        <begin position="856"/>
        <end position="876"/>
    </location>
</feature>
<feature type="transmembrane region" description="Helical" evidence="1">
    <location>
        <begin position="224"/>
        <end position="244"/>
    </location>
</feature>
<sequence length="1038" mass="123242">MQNQNQLQRPQQKPQQLEIENNHLSESQIQQQYLHLQFSHKPGETYYQTSVLSLIIQTLLYYGDLVLSVLFLIEMFDEKKETETRKNIRLVFIIVLIAERIINIMARLLDYVSFLRFKLTLQMYRDYREQEIRDPSQKYRIVHRYNDEIHFPDLQNLQHVDLILQLIGSFTYLDALIGFFKVSQPSYRSYTTQTTKIHAFVSSLYFLFVCAFLMIQNQDDKLDYIHYLAVASISFIYNNVLIFTTNQKVSKIGQHIFVFFMIGIELATKVLLLVFLLLFVSNQDFDKTENLILYFGLIALFVIAFLVEAFQYFCKAKKNRIYYKDYPFQTLITSIIAGFAHAGYLRVTKVGVLEMDYDDEVQLDLYNIYSIKYEIESYIFLIVWRQIEFIVWFLTIYLVIDYQDFEDTYFPFSLQLSLWIVTGIQFIYNIFVLIQHGRALTKIAKSDRQALDVQIKKQKDLLQIQIQKEYRKEFMKDMNQQQRQLFIEQEKKLLQMAGKPNQIKQEDLICKEIKAEPAKIQQKNFKIINQLKKDDENVPLISGFSIILQFLFYYADLALIGYFFYTKIDDYGGDWIDNWRTLYILCALGGERLLQIIQIIFDHISFNNFNKKVPENQYQDNEIQNQETQLKKIQNVNIGLKIICCLTYTDMILALIKSTTYTGRQYATQVSKLHAFFTSVFWTFLSLHFMLEDYDYDKYIQYYAVSAINVALNNVLVYSQTNKTNTFISRISTFFICLVEFSLKVLLVTLMYTYVKKDDTQELMFYVVFGGIFLLTFILEIIVPKQFSQKLNQDDIQPLKNQYPMQNILRPILVAWGQASYCRYTDTSANTIDTWQQITLNVHNVYSVRSQMSLNYILQFLRILEFIYYAYFVFFDHDEKSVWDELEITVYALGGIEFLYFIWLTIYMGYGTKPRKYKPTQLVYSKIYYPQLQMPKAEKDSQKKLNIQPEQKKPKIEQEPKKEVIMPSVGENDIKTETKSKKLNQINKSNRQEYQMENNIYSSQFYNTSTRLPVSDYTVPDTEKNNLGFIKYCYNSNN</sequence>
<feature type="transmembrane region" description="Helical" evidence="1">
    <location>
        <begin position="582"/>
        <end position="601"/>
    </location>
</feature>
<feature type="transmembrane region" description="Helical" evidence="1">
    <location>
        <begin position="200"/>
        <end position="218"/>
    </location>
</feature>
<accession>A0A0V0QUE3</accession>
<keyword evidence="1" id="KW-1133">Transmembrane helix</keyword>
<keyword evidence="3" id="KW-1185">Reference proteome</keyword>
<feature type="transmembrane region" description="Helical" evidence="1">
    <location>
        <begin position="291"/>
        <end position="314"/>
    </location>
</feature>
<evidence type="ECO:0000313" key="3">
    <source>
        <dbReference type="Proteomes" id="UP000054937"/>
    </source>
</evidence>
<evidence type="ECO:0008006" key="4">
    <source>
        <dbReference type="Google" id="ProtNLM"/>
    </source>
</evidence>
<feature type="transmembrane region" description="Helical" evidence="1">
    <location>
        <begin position="702"/>
        <end position="719"/>
    </location>
</feature>
<dbReference type="Proteomes" id="UP000054937">
    <property type="component" value="Unassembled WGS sequence"/>
</dbReference>
<dbReference type="EMBL" id="LDAU01000105">
    <property type="protein sequence ID" value="KRX05642.1"/>
    <property type="molecule type" value="Genomic_DNA"/>
</dbReference>
<reference evidence="2 3" key="1">
    <citation type="journal article" date="2015" name="Sci. Rep.">
        <title>Genome of the facultative scuticociliatosis pathogen Pseudocohnilembus persalinus provides insight into its virulence through horizontal gene transfer.</title>
        <authorList>
            <person name="Xiong J."/>
            <person name="Wang G."/>
            <person name="Cheng J."/>
            <person name="Tian M."/>
            <person name="Pan X."/>
            <person name="Warren A."/>
            <person name="Jiang C."/>
            <person name="Yuan D."/>
            <person name="Miao W."/>
        </authorList>
    </citation>
    <scope>NUCLEOTIDE SEQUENCE [LARGE SCALE GENOMIC DNA]</scope>
    <source>
        <strain evidence="2">36N120E</strain>
    </source>
</reference>
<feature type="transmembrane region" description="Helical" evidence="1">
    <location>
        <begin position="378"/>
        <end position="400"/>
    </location>
</feature>
<organism evidence="2 3">
    <name type="scientific">Pseudocohnilembus persalinus</name>
    <name type="common">Ciliate</name>
    <dbReference type="NCBI Taxonomy" id="266149"/>
    <lineage>
        <taxon>Eukaryota</taxon>
        <taxon>Sar</taxon>
        <taxon>Alveolata</taxon>
        <taxon>Ciliophora</taxon>
        <taxon>Intramacronucleata</taxon>
        <taxon>Oligohymenophorea</taxon>
        <taxon>Scuticociliatia</taxon>
        <taxon>Philasterida</taxon>
        <taxon>Pseudocohnilembidae</taxon>
        <taxon>Pseudocohnilembus</taxon>
    </lineage>
</organism>
<dbReference type="InParanoid" id="A0A0V0QUE3"/>